<accession>A0A913XW57</accession>
<dbReference type="OMA" id="EMISGHY"/>
<dbReference type="PANTHER" id="PTHR47331">
    <property type="entry name" value="PHD-TYPE DOMAIN-CONTAINING PROTEIN"/>
    <property type="match status" value="1"/>
</dbReference>
<evidence type="ECO:0008006" key="4">
    <source>
        <dbReference type="Google" id="ProtNLM"/>
    </source>
</evidence>
<dbReference type="AlphaFoldDB" id="A0A913XW57"/>
<reference evidence="2" key="1">
    <citation type="submission" date="2022-11" db="UniProtKB">
        <authorList>
            <consortium name="EnsemblMetazoa"/>
        </authorList>
    </citation>
    <scope>IDENTIFICATION</scope>
</reference>
<organism evidence="2 3">
    <name type="scientific">Exaiptasia diaphana</name>
    <name type="common">Tropical sea anemone</name>
    <name type="synonym">Aiptasia pulchella</name>
    <dbReference type="NCBI Taxonomy" id="2652724"/>
    <lineage>
        <taxon>Eukaryota</taxon>
        <taxon>Metazoa</taxon>
        <taxon>Cnidaria</taxon>
        <taxon>Anthozoa</taxon>
        <taxon>Hexacorallia</taxon>
        <taxon>Actiniaria</taxon>
        <taxon>Aiptasiidae</taxon>
        <taxon>Exaiptasia</taxon>
    </lineage>
</organism>
<dbReference type="PROSITE" id="PS00141">
    <property type="entry name" value="ASP_PROTEASE"/>
    <property type="match status" value="1"/>
</dbReference>
<dbReference type="OrthoDB" id="5985308at2759"/>
<sequence length="279" mass="30828">MTKGPPISVIDHQALQRFADEVQANYDTLASMGFLSEVNKDMLGKILSRLPRGTQNKFIEHLRKLETTGHSMPSFTDVVNFLKDRAQVANHPFFSSSSQPTTRLPIKQPVKPTHRSSTFTTTATTSKELCTKCSKDHALYKCDAFKALTPRERADFAKNNHLCFKCLSSKHSAKQCKSTARCRASGCGKLHHTLLHFERKEENSVTTPASDVPKANFCVAAKKISRGALLQVLSLRVTSLQGDTITTYGLLDSGSDLTMIDSSLALLLGMKGTLDNYFE</sequence>
<protein>
    <recommendedName>
        <fullName evidence="4">Peptidase A2 domain-containing protein</fullName>
    </recommendedName>
</protein>
<feature type="compositionally biased region" description="Polar residues" evidence="1">
    <location>
        <begin position="93"/>
        <end position="102"/>
    </location>
</feature>
<evidence type="ECO:0000313" key="2">
    <source>
        <dbReference type="EnsemblMetazoa" id="XP_020911243.1"/>
    </source>
</evidence>
<dbReference type="GO" id="GO:0006508">
    <property type="term" value="P:proteolysis"/>
    <property type="evidence" value="ECO:0007669"/>
    <property type="project" value="InterPro"/>
</dbReference>
<name>A0A913XW57_EXADI</name>
<dbReference type="RefSeq" id="XP_020911243.1">
    <property type="nucleotide sequence ID" value="XM_021055584.1"/>
</dbReference>
<dbReference type="GO" id="GO:0004190">
    <property type="term" value="F:aspartic-type endopeptidase activity"/>
    <property type="evidence" value="ECO:0007669"/>
    <property type="project" value="InterPro"/>
</dbReference>
<feature type="region of interest" description="Disordered" evidence="1">
    <location>
        <begin position="92"/>
        <end position="118"/>
    </location>
</feature>
<keyword evidence="3" id="KW-1185">Reference proteome</keyword>
<dbReference type="EnsemblMetazoa" id="XM_021055584.1">
    <property type="protein sequence ID" value="XP_020911243.1"/>
    <property type="gene ID" value="LOC110249010"/>
</dbReference>
<evidence type="ECO:0000313" key="3">
    <source>
        <dbReference type="Proteomes" id="UP000887567"/>
    </source>
</evidence>
<dbReference type="PANTHER" id="PTHR47331:SF1">
    <property type="entry name" value="GAG-LIKE PROTEIN"/>
    <property type="match status" value="1"/>
</dbReference>
<evidence type="ECO:0000256" key="1">
    <source>
        <dbReference type="SAM" id="MobiDB-lite"/>
    </source>
</evidence>
<dbReference type="Proteomes" id="UP000887567">
    <property type="component" value="Unplaced"/>
</dbReference>
<dbReference type="InterPro" id="IPR001969">
    <property type="entry name" value="Aspartic_peptidase_AS"/>
</dbReference>
<dbReference type="KEGG" id="epa:110249010"/>
<dbReference type="GeneID" id="110249010"/>
<proteinExistence type="predicted"/>